<dbReference type="PANTHER" id="PTHR12161">
    <property type="entry name" value="IST1 FAMILY MEMBER"/>
    <property type="match status" value="1"/>
</dbReference>
<evidence type="ECO:0000313" key="3">
    <source>
        <dbReference type="EMBL" id="KAF0906523.1"/>
    </source>
</evidence>
<accession>A0A6G1D486</accession>
<dbReference type="EMBL" id="SPHZ02000007">
    <property type="protein sequence ID" value="KAF0906523.1"/>
    <property type="molecule type" value="Genomic_DNA"/>
</dbReference>
<feature type="region of interest" description="Disordered" evidence="2">
    <location>
        <begin position="444"/>
        <end position="680"/>
    </location>
</feature>
<feature type="compositionally biased region" description="Basic residues" evidence="2">
    <location>
        <begin position="518"/>
        <end position="530"/>
    </location>
</feature>
<feature type="compositionally biased region" description="Polar residues" evidence="2">
    <location>
        <begin position="531"/>
        <end position="540"/>
    </location>
</feature>
<evidence type="ECO:0008006" key="5">
    <source>
        <dbReference type="Google" id="ProtNLM"/>
    </source>
</evidence>
<evidence type="ECO:0000313" key="4">
    <source>
        <dbReference type="Proteomes" id="UP000479710"/>
    </source>
</evidence>
<dbReference type="InterPro" id="IPR005061">
    <property type="entry name" value="Ist1"/>
</dbReference>
<dbReference type="Pfam" id="PF03398">
    <property type="entry name" value="Ist1"/>
    <property type="match status" value="1"/>
</dbReference>
<comment type="caution">
    <text evidence="3">The sequence shown here is derived from an EMBL/GenBank/DDBJ whole genome shotgun (WGS) entry which is preliminary data.</text>
</comment>
<gene>
    <name evidence="3" type="ORF">E2562_011505</name>
</gene>
<feature type="compositionally biased region" description="Basic and acidic residues" evidence="2">
    <location>
        <begin position="578"/>
        <end position="605"/>
    </location>
</feature>
<feature type="compositionally biased region" description="Acidic residues" evidence="2">
    <location>
        <begin position="541"/>
        <end position="550"/>
    </location>
</feature>
<feature type="region of interest" description="Disordered" evidence="2">
    <location>
        <begin position="252"/>
        <end position="317"/>
    </location>
</feature>
<protein>
    <recommendedName>
        <fullName evidence="5">IST1-like protein</fullName>
    </recommendedName>
</protein>
<dbReference type="GO" id="GO:0015031">
    <property type="term" value="P:protein transport"/>
    <property type="evidence" value="ECO:0007669"/>
    <property type="project" value="InterPro"/>
</dbReference>
<feature type="compositionally biased region" description="Basic residues" evidence="2">
    <location>
        <begin position="563"/>
        <end position="574"/>
    </location>
</feature>
<dbReference type="FunFam" id="1.20.1260.60:FF:000002">
    <property type="entry name" value="Vacuolar protein sorting-associated protein IST1"/>
    <property type="match status" value="1"/>
</dbReference>
<organism evidence="3 4">
    <name type="scientific">Oryza meyeriana var. granulata</name>
    <dbReference type="NCBI Taxonomy" id="110450"/>
    <lineage>
        <taxon>Eukaryota</taxon>
        <taxon>Viridiplantae</taxon>
        <taxon>Streptophyta</taxon>
        <taxon>Embryophyta</taxon>
        <taxon>Tracheophyta</taxon>
        <taxon>Spermatophyta</taxon>
        <taxon>Magnoliopsida</taxon>
        <taxon>Liliopsida</taxon>
        <taxon>Poales</taxon>
        <taxon>Poaceae</taxon>
        <taxon>BOP clade</taxon>
        <taxon>Oryzoideae</taxon>
        <taxon>Oryzeae</taxon>
        <taxon>Oryzinae</taxon>
        <taxon>Oryza</taxon>
        <taxon>Oryza meyeriana</taxon>
    </lineage>
</organism>
<feature type="compositionally biased region" description="Basic and acidic residues" evidence="2">
    <location>
        <begin position="615"/>
        <end position="639"/>
    </location>
</feature>
<sequence>MFDSLLNSKFYNKCKHAIKCTRTRLDLVRRKKQAMVKFMKKDVADLLANGLDSHAFGRMEALIVEMNQASCYDMIEQYCEYIVKQLNNLQKQSECPQEALEAVSTLIFATARFPDLPELCDIRHMFTERYGSSVEPFVSSEFGQKLQNKSFTNEEKLQVMQNVAEEFSIPFNAKALERKISGAPHNKHDLQNKSSFKRIEVEASACNELKVDRYVVHERKSKVTPEAYEKKQEMQIKPKDIHVIPDAIGQLGEKSRKNRSDIPYDVPPSDLKQIDHELKKDNKKHSHHRRELMNADKSVPPYIEPKEDAAEKPDGKGYHVHRSRMAGGLDHNWGHADLGLKTLGLEKQGIEPASSLNGKTLNKAPPYSKPYKAIDEKSAEEDDNNLYNRRQHVAEYGQSVQDRQKMPEKAVNMRPPYVKPNPINQAVNGYKHAGVGEIGHQRDVLADDDTLQSVSVRRKSAKPPTYGDRCDDEAKMVSQTPGGRRRHSSRRNGSNDDYDQRVGYMLPLDDDAVNNARNFKRTSERRKHGSKQSGSASGNDYESEEEETDNAIDFGNLLPRAPSSHRKHRSRSAHARSGGRDDEERVMDKLLMHYSKKGIDREEHKTRTKSRTPRPRADQPAERVGERSNREEAPQHPPERTVSLPSESGNLGAKPKVPARSISMQSDKSRGNVHPSMPDFDELAARISALRKE</sequence>
<dbReference type="AlphaFoldDB" id="A0A6G1D486"/>
<dbReference type="OrthoDB" id="29853at2759"/>
<feature type="compositionally biased region" description="Basic and acidic residues" evidence="2">
    <location>
        <begin position="304"/>
        <end position="317"/>
    </location>
</feature>
<comment type="similarity">
    <text evidence="1">Belongs to the IST1 family.</text>
</comment>
<feature type="compositionally biased region" description="Basic and acidic residues" evidence="2">
    <location>
        <begin position="253"/>
        <end position="262"/>
    </location>
</feature>
<feature type="compositionally biased region" description="Basic residues" evidence="2">
    <location>
        <begin position="281"/>
        <end position="290"/>
    </location>
</feature>
<dbReference type="InterPro" id="IPR042277">
    <property type="entry name" value="IST1-like"/>
</dbReference>
<keyword evidence="4" id="KW-1185">Reference proteome</keyword>
<name>A0A6G1D486_9ORYZ</name>
<reference evidence="3 4" key="1">
    <citation type="submission" date="2019-11" db="EMBL/GenBank/DDBJ databases">
        <title>Whole genome sequence of Oryza granulata.</title>
        <authorList>
            <person name="Li W."/>
        </authorList>
    </citation>
    <scope>NUCLEOTIDE SEQUENCE [LARGE SCALE GENOMIC DNA]</scope>
    <source>
        <strain evidence="4">cv. Menghai</strain>
        <tissue evidence="3">Leaf</tissue>
    </source>
</reference>
<proteinExistence type="inferred from homology"/>
<evidence type="ECO:0000256" key="2">
    <source>
        <dbReference type="SAM" id="MobiDB-lite"/>
    </source>
</evidence>
<dbReference type="Proteomes" id="UP000479710">
    <property type="component" value="Unassembled WGS sequence"/>
</dbReference>
<dbReference type="Gene3D" id="1.20.1260.60">
    <property type="entry name" value="Vacuolar protein sorting-associated protein Ist1"/>
    <property type="match status" value="1"/>
</dbReference>
<evidence type="ECO:0000256" key="1">
    <source>
        <dbReference type="ARBA" id="ARBA00005536"/>
    </source>
</evidence>
<dbReference type="PANTHER" id="PTHR12161:SF14">
    <property type="entry name" value="REGULATOR OF VPS4 ACTIVITY IN THE MVB PATHWAY PROTEIN"/>
    <property type="match status" value="1"/>
</dbReference>